<gene>
    <name evidence="2" type="ORF">GT003_32025</name>
</gene>
<organism evidence="2 3">
    <name type="scientific">Paenibacillus sacheonensis</name>
    <dbReference type="NCBI Taxonomy" id="742054"/>
    <lineage>
        <taxon>Bacteria</taxon>
        <taxon>Bacillati</taxon>
        <taxon>Bacillota</taxon>
        <taxon>Bacilli</taxon>
        <taxon>Bacillales</taxon>
        <taxon>Paenibacillaceae</taxon>
        <taxon>Paenibacillus</taxon>
    </lineage>
</organism>
<reference evidence="2 3" key="1">
    <citation type="submission" date="2020-01" db="EMBL/GenBank/DDBJ databases">
        <title>Paenibacillus soybeanensis sp. nov. isolated from the nodules of soybean (Glycine max(L.) Merr).</title>
        <authorList>
            <person name="Wang H."/>
        </authorList>
    </citation>
    <scope>NUCLEOTIDE SEQUENCE [LARGE SCALE GENOMIC DNA]</scope>
    <source>
        <strain evidence="2 3">DSM 23054</strain>
    </source>
</reference>
<sequence>DANIDETSVTNASFSVDGFTVESIKVTDKNGRTAPDPLYTVGEKQYITIRVTPKDGTNFAPIVQQSNGSIIRDSSSVEIAGLHVQAKDQAAPTIIDAEYVDVNQNGADAGDRIVIRFSEAVVLPNGLAASEVLDDFTLNSGSFNSDDAVEISGNTVTVILGAATSVAPGMTITISNSGVTLEDASGNKAKPQKAFVNETVYSAPKTIEIRNVPMIP</sequence>
<protein>
    <submittedName>
        <fullName evidence="2">Uncharacterized protein</fullName>
    </submittedName>
</protein>
<comment type="caution">
    <text evidence="2">The sequence shown here is derived from an EMBL/GenBank/DDBJ whole genome shotgun (WGS) entry which is preliminary data.</text>
</comment>
<accession>A0A7X4YVW4</accession>
<evidence type="ECO:0000256" key="1">
    <source>
        <dbReference type="ARBA" id="ARBA00022729"/>
    </source>
</evidence>
<dbReference type="EMBL" id="JAAAMU010000041">
    <property type="protein sequence ID" value="NBC73586.1"/>
    <property type="molecule type" value="Genomic_DNA"/>
</dbReference>
<evidence type="ECO:0000313" key="2">
    <source>
        <dbReference type="EMBL" id="NBC73586.1"/>
    </source>
</evidence>
<dbReference type="InterPro" id="IPR014755">
    <property type="entry name" value="Cu-Rt/internalin_Ig-like"/>
</dbReference>
<feature type="non-terminal residue" evidence="2">
    <location>
        <position position="1"/>
    </location>
</feature>
<keyword evidence="1" id="KW-0732">Signal</keyword>
<dbReference type="Proteomes" id="UP000558113">
    <property type="component" value="Unassembled WGS sequence"/>
</dbReference>
<dbReference type="OrthoDB" id="2886343at2"/>
<dbReference type="Gene3D" id="2.60.40.1220">
    <property type="match status" value="1"/>
</dbReference>
<name>A0A7X4YVW4_9BACL</name>
<proteinExistence type="predicted"/>
<dbReference type="AlphaFoldDB" id="A0A7X4YVW4"/>
<keyword evidence="3" id="KW-1185">Reference proteome</keyword>
<evidence type="ECO:0000313" key="3">
    <source>
        <dbReference type="Proteomes" id="UP000558113"/>
    </source>
</evidence>
<dbReference type="RefSeq" id="WP_161705766.1">
    <property type="nucleotide sequence ID" value="NZ_JAAAMU010000041.1"/>
</dbReference>